<reference evidence="2" key="1">
    <citation type="submission" date="2016-10" db="EMBL/GenBank/DDBJ databases">
        <title>CRISPR-Cas defence system in Roseofilum reptotaenium: evidence of a bacteriophage-cyanobacterium arms race in the coral black band disease.</title>
        <authorList>
            <person name="Buerger P."/>
            <person name="Wood-Charlson E.M."/>
            <person name="Weynberg K.D."/>
            <person name="Willis B."/>
            <person name="Van Oppen M.J."/>
        </authorList>
    </citation>
    <scope>NUCLEOTIDE SEQUENCE [LARGE SCALE GENOMIC DNA]</scope>
    <source>
        <strain evidence="2">AO1-A</strain>
    </source>
</reference>
<gene>
    <name evidence="2" type="ORF">BI308_06635</name>
</gene>
<dbReference type="EMBL" id="MLAW01000008">
    <property type="protein sequence ID" value="OJJ26287.1"/>
    <property type="molecule type" value="Genomic_DNA"/>
</dbReference>
<comment type="caution">
    <text evidence="2">The sequence shown here is derived from an EMBL/GenBank/DDBJ whole genome shotgun (WGS) entry which is preliminary data.</text>
</comment>
<accession>A0A1L9QUL5</accession>
<dbReference type="Proteomes" id="UP000183940">
    <property type="component" value="Unassembled WGS sequence"/>
</dbReference>
<name>A0A1L9QUL5_9CYAN</name>
<evidence type="ECO:0008006" key="4">
    <source>
        <dbReference type="Google" id="ProtNLM"/>
    </source>
</evidence>
<evidence type="ECO:0000313" key="3">
    <source>
        <dbReference type="Proteomes" id="UP000183940"/>
    </source>
</evidence>
<dbReference type="AlphaFoldDB" id="A0A1L9QUL5"/>
<sequence length="313" mass="34997">MSPRKLTESEKVDIIKTYRETVETTSTLATRYSVSNSTISRLLKARLPAAEYENLVQQKRAAAGKGKMPSVSNVSESESPKASQPEVQQVDLRLATPASDAKVDADEQEDLSLESKPKKVRSRLNAVTDSSEKVIHPSIPGLNLVSSDLDTENGEEDEQEYYAQASTLRELLGEDLDEEDLDEDEDEDDLDDDYYESARLAIPGGIPAKVEVLPLSEAALPRICYLVIDRGAELITRPLKEFAQLGQIPSAEVSERTLPVFDNHRVARRFSRRSQRVIKVPDSRMLPKTRPYLYAKGITRLLFDGQVYSLDQN</sequence>
<evidence type="ECO:0000313" key="2">
    <source>
        <dbReference type="EMBL" id="OJJ26287.1"/>
    </source>
</evidence>
<protein>
    <recommendedName>
        <fullName evidence="4">Transposase</fullName>
    </recommendedName>
</protein>
<evidence type="ECO:0000256" key="1">
    <source>
        <dbReference type="SAM" id="MobiDB-lite"/>
    </source>
</evidence>
<feature type="region of interest" description="Disordered" evidence="1">
    <location>
        <begin position="59"/>
        <end position="125"/>
    </location>
</feature>
<proteinExistence type="predicted"/>
<dbReference type="STRING" id="1925591.BI308_06635"/>
<organism evidence="2 3">
    <name type="scientific">Roseofilum reptotaenium AO1-A</name>
    <dbReference type="NCBI Taxonomy" id="1925591"/>
    <lineage>
        <taxon>Bacteria</taxon>
        <taxon>Bacillati</taxon>
        <taxon>Cyanobacteriota</taxon>
        <taxon>Cyanophyceae</taxon>
        <taxon>Desertifilales</taxon>
        <taxon>Desertifilaceae</taxon>
        <taxon>Roseofilum</taxon>
    </lineage>
</organism>
<dbReference type="Gene3D" id="1.10.10.60">
    <property type="entry name" value="Homeodomain-like"/>
    <property type="match status" value="1"/>
</dbReference>
<keyword evidence="3" id="KW-1185">Reference proteome</keyword>